<reference evidence="3" key="1">
    <citation type="submission" date="2025-08" db="UniProtKB">
        <authorList>
            <consortium name="RefSeq"/>
        </authorList>
    </citation>
    <scope>IDENTIFICATION</scope>
    <source>
        <tissue evidence="3">Gonads</tissue>
    </source>
</reference>
<dbReference type="GeneID" id="106155212"/>
<keyword evidence="1" id="KW-0732">Signal</keyword>
<dbReference type="InParanoid" id="A0A1S3HH74"/>
<keyword evidence="2" id="KW-1185">Reference proteome</keyword>
<name>A0A1S3HH74_LINAN</name>
<dbReference type="AlphaFoldDB" id="A0A1S3HH74"/>
<protein>
    <submittedName>
        <fullName evidence="3">Uncharacterized protein LOC106155212</fullName>
    </submittedName>
</protein>
<gene>
    <name evidence="3" type="primary">LOC106155212</name>
</gene>
<feature type="signal peptide" evidence="1">
    <location>
        <begin position="1"/>
        <end position="20"/>
    </location>
</feature>
<evidence type="ECO:0000313" key="2">
    <source>
        <dbReference type="Proteomes" id="UP000085678"/>
    </source>
</evidence>
<dbReference type="KEGG" id="lak:106155212"/>
<feature type="chain" id="PRO_5010186215" evidence="1">
    <location>
        <begin position="21"/>
        <end position="307"/>
    </location>
</feature>
<dbReference type="RefSeq" id="XP_013385382.1">
    <property type="nucleotide sequence ID" value="XM_013529928.2"/>
</dbReference>
<evidence type="ECO:0000313" key="3">
    <source>
        <dbReference type="RefSeq" id="XP_013385382.1"/>
    </source>
</evidence>
<accession>A0A1S3HH74</accession>
<dbReference type="Proteomes" id="UP000085678">
    <property type="component" value="Unplaced"/>
</dbReference>
<dbReference type="OrthoDB" id="5959603at2759"/>
<organism evidence="2 3">
    <name type="scientific">Lingula anatina</name>
    <name type="common">Brachiopod</name>
    <name type="synonym">Lingula unguis</name>
    <dbReference type="NCBI Taxonomy" id="7574"/>
    <lineage>
        <taxon>Eukaryota</taxon>
        <taxon>Metazoa</taxon>
        <taxon>Spiralia</taxon>
        <taxon>Lophotrochozoa</taxon>
        <taxon>Brachiopoda</taxon>
        <taxon>Linguliformea</taxon>
        <taxon>Lingulata</taxon>
        <taxon>Lingulida</taxon>
        <taxon>Linguloidea</taxon>
        <taxon>Lingulidae</taxon>
        <taxon>Lingula</taxon>
    </lineage>
</organism>
<sequence>MSAALFSLCVLLFCFGEGLSQTTIETGTRYVTGALQSPKPVEKGTYVASLCNAFKGKDVIVSVVLQRNPDWNPTFGVVNFTVTTAPVAGNLEASVLCQNWPDANAKPAPNCTVKNWSSTSDLYVNTMASNVGDVSFTVIVEFVKATSDSDIEKINPPKSMNLKSYIDAGLVYLDQVVHIDKPFQVVYGQTVILAITFCPNPQTTKNYRIDSTVFAMGPDAAFAQYVCKILPCNDRQNVIASNPYQLPLNSLSVSTTTADLTTLYIAVVGWGGEYDPSVHAYVGSFVYGASLTVQPAHKEKEFRFIQY</sequence>
<proteinExistence type="predicted"/>
<evidence type="ECO:0000256" key="1">
    <source>
        <dbReference type="SAM" id="SignalP"/>
    </source>
</evidence>